<sequence length="143" mass="17375">LFKHTTTPTIIFMNPYIKFVNYPQKYNWFKELIKPQYSPFVETINKDIYKTWNGETLIDFKWNNYGKYYYALIWIVYMAFLGCFTAAATIPQQYIDEDTQNQLLIASIILGFIHLSFEIRQFIYNPIRWFRNFWNIFGNMNVL</sequence>
<keyword evidence="1" id="KW-0472">Membrane</keyword>
<evidence type="ECO:0000313" key="3">
    <source>
        <dbReference type="Proteomes" id="UP000018888"/>
    </source>
</evidence>
<evidence type="ECO:0000313" key="2">
    <source>
        <dbReference type="EMBL" id="POG69925.1"/>
    </source>
</evidence>
<keyword evidence="3" id="KW-1185">Reference proteome</keyword>
<proteinExistence type="predicted"/>
<evidence type="ECO:0000256" key="1">
    <source>
        <dbReference type="SAM" id="Phobius"/>
    </source>
</evidence>
<accession>A0A2P4PX26</accession>
<reference evidence="2 3" key="1">
    <citation type="journal article" date="2013" name="Proc. Natl. Acad. Sci. U.S.A.">
        <title>Genome of an arbuscular mycorrhizal fungus provides insight into the oldest plant symbiosis.</title>
        <authorList>
            <person name="Tisserant E."/>
            <person name="Malbreil M."/>
            <person name="Kuo A."/>
            <person name="Kohler A."/>
            <person name="Symeonidi A."/>
            <person name="Balestrini R."/>
            <person name="Charron P."/>
            <person name="Duensing N."/>
            <person name="Frei Dit Frey N."/>
            <person name="Gianinazzi-Pearson V."/>
            <person name="Gilbert L.B."/>
            <person name="Handa Y."/>
            <person name="Herr J.R."/>
            <person name="Hijri M."/>
            <person name="Koul R."/>
            <person name="Kawaguchi M."/>
            <person name="Krajinski F."/>
            <person name="Lammers P.J."/>
            <person name="Masclaux F.G."/>
            <person name="Murat C."/>
            <person name="Morin E."/>
            <person name="Ndikumana S."/>
            <person name="Pagni M."/>
            <person name="Petitpierre D."/>
            <person name="Requena N."/>
            <person name="Rosikiewicz P."/>
            <person name="Riley R."/>
            <person name="Saito K."/>
            <person name="San Clemente H."/>
            <person name="Shapiro H."/>
            <person name="van Tuinen D."/>
            <person name="Becard G."/>
            <person name="Bonfante P."/>
            <person name="Paszkowski U."/>
            <person name="Shachar-Hill Y.Y."/>
            <person name="Tuskan G.A."/>
            <person name="Young P.W."/>
            <person name="Sanders I.R."/>
            <person name="Henrissat B."/>
            <person name="Rensing S.A."/>
            <person name="Grigoriev I.V."/>
            <person name="Corradi N."/>
            <person name="Roux C."/>
            <person name="Martin F."/>
        </authorList>
    </citation>
    <scope>NUCLEOTIDE SEQUENCE [LARGE SCALE GENOMIC DNA]</scope>
    <source>
        <strain evidence="2 3">DAOM 197198</strain>
    </source>
</reference>
<gene>
    <name evidence="2" type="ORF">GLOIN_2v1622150</name>
</gene>
<feature type="transmembrane region" description="Helical" evidence="1">
    <location>
        <begin position="102"/>
        <end position="123"/>
    </location>
</feature>
<organism evidence="2 3">
    <name type="scientific">Rhizophagus irregularis (strain DAOM 181602 / DAOM 197198 / MUCL 43194)</name>
    <name type="common">Arbuscular mycorrhizal fungus</name>
    <name type="synonym">Glomus intraradices</name>
    <dbReference type="NCBI Taxonomy" id="747089"/>
    <lineage>
        <taxon>Eukaryota</taxon>
        <taxon>Fungi</taxon>
        <taxon>Fungi incertae sedis</taxon>
        <taxon>Mucoromycota</taxon>
        <taxon>Glomeromycotina</taxon>
        <taxon>Glomeromycetes</taxon>
        <taxon>Glomerales</taxon>
        <taxon>Glomeraceae</taxon>
        <taxon>Rhizophagus</taxon>
    </lineage>
</organism>
<dbReference type="Proteomes" id="UP000018888">
    <property type="component" value="Unassembled WGS sequence"/>
</dbReference>
<keyword evidence="1" id="KW-0812">Transmembrane</keyword>
<dbReference type="EMBL" id="AUPC02000128">
    <property type="protein sequence ID" value="POG69925.1"/>
    <property type="molecule type" value="Genomic_DNA"/>
</dbReference>
<protein>
    <submittedName>
        <fullName evidence="2">Uncharacterized protein</fullName>
    </submittedName>
</protein>
<keyword evidence="1" id="KW-1133">Transmembrane helix</keyword>
<feature type="non-terminal residue" evidence="2">
    <location>
        <position position="1"/>
    </location>
</feature>
<name>A0A2P4PX26_RHIID</name>
<comment type="caution">
    <text evidence="2">The sequence shown here is derived from an EMBL/GenBank/DDBJ whole genome shotgun (WGS) entry which is preliminary data.</text>
</comment>
<reference evidence="2 3" key="2">
    <citation type="journal article" date="2018" name="New Phytol.">
        <title>High intraspecific genome diversity in the model arbuscular mycorrhizal symbiont Rhizophagus irregularis.</title>
        <authorList>
            <person name="Chen E.C.H."/>
            <person name="Morin E."/>
            <person name="Beaudet D."/>
            <person name="Noel J."/>
            <person name="Yildirir G."/>
            <person name="Ndikumana S."/>
            <person name="Charron P."/>
            <person name="St-Onge C."/>
            <person name="Giorgi J."/>
            <person name="Kruger M."/>
            <person name="Marton T."/>
            <person name="Ropars J."/>
            <person name="Grigoriev I.V."/>
            <person name="Hainaut M."/>
            <person name="Henrissat B."/>
            <person name="Roux C."/>
            <person name="Martin F."/>
            <person name="Corradi N."/>
        </authorList>
    </citation>
    <scope>NUCLEOTIDE SEQUENCE [LARGE SCALE GENOMIC DNA]</scope>
    <source>
        <strain evidence="2 3">DAOM 197198</strain>
    </source>
</reference>
<feature type="transmembrane region" description="Helical" evidence="1">
    <location>
        <begin position="68"/>
        <end position="90"/>
    </location>
</feature>
<dbReference type="AlphaFoldDB" id="A0A2P4PX26"/>